<comment type="caution">
    <text evidence="1">The sequence shown here is derived from an EMBL/GenBank/DDBJ whole genome shotgun (WGS) entry which is preliminary data.</text>
</comment>
<evidence type="ECO:0000313" key="2">
    <source>
        <dbReference type="EMBL" id="MDR6628219.1"/>
    </source>
</evidence>
<name>A0AAW3VCS4_ACILW</name>
<dbReference type="Proteomes" id="UP000548425">
    <property type="component" value="Unassembled WGS sequence"/>
</dbReference>
<accession>A0AAW3VCS4</accession>
<evidence type="ECO:0000313" key="3">
    <source>
        <dbReference type="Proteomes" id="UP000548425"/>
    </source>
</evidence>
<organism evidence="1 3">
    <name type="scientific">Acinetobacter lwoffii</name>
    <dbReference type="NCBI Taxonomy" id="28090"/>
    <lineage>
        <taxon>Bacteria</taxon>
        <taxon>Pseudomonadati</taxon>
        <taxon>Pseudomonadota</taxon>
        <taxon>Gammaproteobacteria</taxon>
        <taxon>Moraxellales</taxon>
        <taxon>Moraxellaceae</taxon>
        <taxon>Acinetobacter</taxon>
    </lineage>
</organism>
<proteinExistence type="predicted"/>
<reference evidence="2" key="2">
    <citation type="submission" date="2023-07" db="EMBL/GenBank/DDBJ databases">
        <title>Sorghum-associated microbial communities from plants grown in Nebraska, USA.</title>
        <authorList>
            <person name="Schachtman D."/>
        </authorList>
    </citation>
    <scope>NUCLEOTIDE SEQUENCE</scope>
    <source>
        <strain evidence="2">BE44</strain>
    </source>
</reference>
<protein>
    <recommendedName>
        <fullName evidence="4">Transposase</fullName>
    </recommendedName>
</protein>
<reference evidence="1 3" key="1">
    <citation type="submission" date="2020-08" db="EMBL/GenBank/DDBJ databases">
        <title>Functional genomics of gut bacteria from endangered species of beetles.</title>
        <authorList>
            <person name="Carlos-Shanley C."/>
        </authorList>
    </citation>
    <scope>NUCLEOTIDE SEQUENCE [LARGE SCALE GENOMIC DNA]</scope>
    <source>
        <strain evidence="1 3">S00127</strain>
    </source>
</reference>
<dbReference type="EMBL" id="JACHLA010000002">
    <property type="protein sequence ID" value="MBB6362523.1"/>
    <property type="molecule type" value="Genomic_DNA"/>
</dbReference>
<dbReference type="AlphaFoldDB" id="A0AAW3VCS4"/>
<evidence type="ECO:0008006" key="4">
    <source>
        <dbReference type="Google" id="ProtNLM"/>
    </source>
</evidence>
<dbReference type="Proteomes" id="UP001262767">
    <property type="component" value="Unassembled WGS sequence"/>
</dbReference>
<gene>
    <name evidence="1" type="ORF">HNP34_000619</name>
    <name evidence="2" type="ORF">J2X86_000207</name>
</gene>
<dbReference type="EMBL" id="JAVDSC010000001">
    <property type="protein sequence ID" value="MDR6628219.1"/>
    <property type="molecule type" value="Genomic_DNA"/>
</dbReference>
<evidence type="ECO:0000313" key="1">
    <source>
        <dbReference type="EMBL" id="MBB6362523.1"/>
    </source>
</evidence>
<sequence>MISFFVRLKIKKGPFPDRNSSQKHGRSESRLACYLFVIGLCKTGEQDLS</sequence>